<dbReference type="GO" id="GO:0030414">
    <property type="term" value="F:peptidase inhibitor activity"/>
    <property type="evidence" value="ECO:0007669"/>
    <property type="project" value="InterPro"/>
</dbReference>
<dbReference type="Proteomes" id="UP000215335">
    <property type="component" value="Unassembled WGS sequence"/>
</dbReference>
<dbReference type="Gene3D" id="4.10.75.10">
    <property type="entry name" value="Elafin-like"/>
    <property type="match status" value="1"/>
</dbReference>
<protein>
    <recommendedName>
        <fullName evidence="2">WAP domain-containing protein</fullName>
    </recommendedName>
</protein>
<dbReference type="GO" id="GO:0005576">
    <property type="term" value="C:extracellular region"/>
    <property type="evidence" value="ECO:0007669"/>
    <property type="project" value="InterPro"/>
</dbReference>
<keyword evidence="4" id="KW-1185">Reference proteome</keyword>
<dbReference type="InterPro" id="IPR008197">
    <property type="entry name" value="WAP_dom"/>
</dbReference>
<feature type="signal peptide" evidence="1">
    <location>
        <begin position="1"/>
        <end position="28"/>
    </location>
</feature>
<dbReference type="PROSITE" id="PS51390">
    <property type="entry name" value="WAP"/>
    <property type="match status" value="1"/>
</dbReference>
<organism evidence="3 4">
    <name type="scientific">Trichomalopsis sarcophagae</name>
    <dbReference type="NCBI Taxonomy" id="543379"/>
    <lineage>
        <taxon>Eukaryota</taxon>
        <taxon>Metazoa</taxon>
        <taxon>Ecdysozoa</taxon>
        <taxon>Arthropoda</taxon>
        <taxon>Hexapoda</taxon>
        <taxon>Insecta</taxon>
        <taxon>Pterygota</taxon>
        <taxon>Neoptera</taxon>
        <taxon>Endopterygota</taxon>
        <taxon>Hymenoptera</taxon>
        <taxon>Apocrita</taxon>
        <taxon>Proctotrupomorpha</taxon>
        <taxon>Chalcidoidea</taxon>
        <taxon>Pteromalidae</taxon>
        <taxon>Pteromalinae</taxon>
        <taxon>Trichomalopsis</taxon>
    </lineage>
</organism>
<reference evidence="3 4" key="1">
    <citation type="journal article" date="2017" name="Curr. Biol.">
        <title>The Evolution of Venom by Co-option of Single-Copy Genes.</title>
        <authorList>
            <person name="Martinson E.O."/>
            <person name="Mrinalini"/>
            <person name="Kelkar Y.D."/>
            <person name="Chang C.H."/>
            <person name="Werren J.H."/>
        </authorList>
    </citation>
    <scope>NUCLEOTIDE SEQUENCE [LARGE SCALE GENOMIC DNA]</scope>
    <source>
        <strain evidence="3 4">Alberta</strain>
        <tissue evidence="3">Whole body</tissue>
    </source>
</reference>
<evidence type="ECO:0000259" key="2">
    <source>
        <dbReference type="PROSITE" id="PS51390"/>
    </source>
</evidence>
<name>A0A232EKC3_9HYME</name>
<dbReference type="OrthoDB" id="6370971at2759"/>
<feature type="domain" description="WAP" evidence="2">
    <location>
        <begin position="105"/>
        <end position="156"/>
    </location>
</feature>
<evidence type="ECO:0000313" key="4">
    <source>
        <dbReference type="Proteomes" id="UP000215335"/>
    </source>
</evidence>
<dbReference type="EMBL" id="NNAY01003847">
    <property type="protein sequence ID" value="OXU18772.1"/>
    <property type="molecule type" value="Genomic_DNA"/>
</dbReference>
<evidence type="ECO:0000256" key="1">
    <source>
        <dbReference type="SAM" id="SignalP"/>
    </source>
</evidence>
<sequence>MHSAPAPALITFPILLIVVLSLITTADTTPTWTCRYWCKEDRPKYFCCPSGKTIKKNMFHWVMGELFDLHDDPWTSISNNWIYYLWPIVFPRSSSSHDWNTPPPTSELEGRCPDLRPQCPRDSDPPTLCNEDDECGEGFKCCFDVCLDRKTCQISII</sequence>
<dbReference type="SUPFAM" id="SSF57256">
    <property type="entry name" value="Elafin-like"/>
    <property type="match status" value="1"/>
</dbReference>
<proteinExistence type="predicted"/>
<keyword evidence="1" id="KW-0732">Signal</keyword>
<accession>A0A232EKC3</accession>
<comment type="caution">
    <text evidence="3">The sequence shown here is derived from an EMBL/GenBank/DDBJ whole genome shotgun (WGS) entry which is preliminary data.</text>
</comment>
<evidence type="ECO:0000313" key="3">
    <source>
        <dbReference type="EMBL" id="OXU18772.1"/>
    </source>
</evidence>
<dbReference type="InterPro" id="IPR036645">
    <property type="entry name" value="Elafin-like_sf"/>
</dbReference>
<feature type="chain" id="PRO_5012737250" description="WAP domain-containing protein" evidence="1">
    <location>
        <begin position="29"/>
        <end position="157"/>
    </location>
</feature>
<gene>
    <name evidence="3" type="ORF">TSAR_013380</name>
</gene>
<dbReference type="AlphaFoldDB" id="A0A232EKC3"/>